<dbReference type="PANTHER" id="PTHR33525">
    <property type="match status" value="1"/>
</dbReference>
<name>A0A2N8T9Q0_STUST</name>
<proteinExistence type="predicted"/>
<feature type="modified residue" description="4-aspartylphosphate" evidence="1">
    <location>
        <position position="60"/>
    </location>
</feature>
<dbReference type="AlphaFoldDB" id="A0A2N8T9Q0"/>
<dbReference type="PROSITE" id="PS51833">
    <property type="entry name" value="HDOD"/>
    <property type="match status" value="1"/>
</dbReference>
<dbReference type="Pfam" id="PF00072">
    <property type="entry name" value="Response_reg"/>
    <property type="match status" value="1"/>
</dbReference>
<dbReference type="SMART" id="SM00448">
    <property type="entry name" value="REC"/>
    <property type="match status" value="1"/>
</dbReference>
<dbReference type="Gene3D" id="3.40.50.2300">
    <property type="match status" value="1"/>
</dbReference>
<feature type="domain" description="Response regulatory" evidence="2">
    <location>
        <begin position="9"/>
        <end position="127"/>
    </location>
</feature>
<evidence type="ECO:0000259" key="2">
    <source>
        <dbReference type="PROSITE" id="PS50110"/>
    </source>
</evidence>
<dbReference type="PROSITE" id="PS50110">
    <property type="entry name" value="RESPONSE_REGULATORY"/>
    <property type="match status" value="1"/>
</dbReference>
<dbReference type="GO" id="GO:0000160">
    <property type="term" value="P:phosphorelay signal transduction system"/>
    <property type="evidence" value="ECO:0007669"/>
    <property type="project" value="InterPro"/>
</dbReference>
<feature type="domain" description="HDOD" evidence="3">
    <location>
        <begin position="158"/>
        <end position="346"/>
    </location>
</feature>
<dbReference type="InterPro" id="IPR052340">
    <property type="entry name" value="RNase_Y/CdgJ"/>
</dbReference>
<dbReference type="InterPro" id="IPR013976">
    <property type="entry name" value="HDOD"/>
</dbReference>
<dbReference type="Pfam" id="PF08668">
    <property type="entry name" value="HDOD"/>
    <property type="match status" value="1"/>
</dbReference>
<dbReference type="Gene3D" id="1.10.3210.10">
    <property type="entry name" value="Hypothetical protein af1432"/>
    <property type="match status" value="1"/>
</dbReference>
<dbReference type="EMBL" id="POUT01000001">
    <property type="protein sequence ID" value="PNG11481.1"/>
    <property type="molecule type" value="Genomic_DNA"/>
</dbReference>
<dbReference type="PANTHER" id="PTHR33525:SF3">
    <property type="entry name" value="RIBONUCLEASE Y"/>
    <property type="match status" value="1"/>
</dbReference>
<protein>
    <submittedName>
        <fullName evidence="4">Response regulator</fullName>
    </submittedName>
</protein>
<comment type="caution">
    <text evidence="4">The sequence shown here is derived from an EMBL/GenBank/DDBJ whole genome shotgun (WGS) entry which is preliminary data.</text>
</comment>
<dbReference type="RefSeq" id="WP_037041687.1">
    <property type="nucleotide sequence ID" value="NZ_JAMOHU010000056.1"/>
</dbReference>
<evidence type="ECO:0000313" key="5">
    <source>
        <dbReference type="Proteomes" id="UP000236023"/>
    </source>
</evidence>
<dbReference type="InterPro" id="IPR001789">
    <property type="entry name" value="Sig_transdc_resp-reg_receiver"/>
</dbReference>
<evidence type="ECO:0000256" key="1">
    <source>
        <dbReference type="PROSITE-ProRule" id="PRU00169"/>
    </source>
</evidence>
<evidence type="ECO:0000259" key="3">
    <source>
        <dbReference type="PROSITE" id="PS51833"/>
    </source>
</evidence>
<dbReference type="Proteomes" id="UP000236023">
    <property type="component" value="Unassembled WGS sequence"/>
</dbReference>
<dbReference type="SUPFAM" id="SSF52172">
    <property type="entry name" value="CheY-like"/>
    <property type="match status" value="1"/>
</dbReference>
<keyword evidence="1" id="KW-0597">Phosphoprotein</keyword>
<evidence type="ECO:0000313" key="4">
    <source>
        <dbReference type="EMBL" id="PNG11481.1"/>
    </source>
</evidence>
<dbReference type="InterPro" id="IPR011006">
    <property type="entry name" value="CheY-like_superfamily"/>
</dbReference>
<accession>A0A2N8T9Q0</accession>
<organism evidence="4 5">
    <name type="scientific">Stutzerimonas stutzeri</name>
    <name type="common">Pseudomonas stutzeri</name>
    <dbReference type="NCBI Taxonomy" id="316"/>
    <lineage>
        <taxon>Bacteria</taxon>
        <taxon>Pseudomonadati</taxon>
        <taxon>Pseudomonadota</taxon>
        <taxon>Gammaproteobacteria</taxon>
        <taxon>Pseudomonadales</taxon>
        <taxon>Pseudomonadaceae</taxon>
        <taxon>Stutzerimonas</taxon>
    </lineage>
</organism>
<gene>
    <name evidence="4" type="ORF">CXK94_02555</name>
</gene>
<dbReference type="SUPFAM" id="SSF109604">
    <property type="entry name" value="HD-domain/PDEase-like"/>
    <property type="match status" value="1"/>
</dbReference>
<sequence length="403" mass="43920">MSIASHVSFVLVAYNEPWRADQLCQLVRELRPGARVLPVNDGQAALTACKRQVPSLLIADGELDGLGGVELLRELRRHPPTQRLPCILISERTDAPSVRAALPLAPAAYLGKPCDLDDLRRRLDKLLPRSAGRASRALREPADTLDSFLERMRQNNRGAPLLETVHAAALRLQAGDQDLDELDELLARDPQVTARLISVANGSGAHRNTPCLTLGQARQCLGSKRSLNLVAELALQHNARLAEPRLAELAGRLGEQALQTANLARWLARQLKLDAELCYTAGLLQNIGELALLRSLQDWLDGGGELPEAALQRALRERAAGYGSALRTQWRLPLGLRQVISAYYTLGAGAFSREALVLNLTRLLAELPTEAVPASLVGERTVRLLRLDPDLLSRAPLGRTAGH</sequence>
<reference evidence="4 5" key="1">
    <citation type="submission" date="2018-01" db="EMBL/GenBank/DDBJ databases">
        <title>Denitrification phenotypes of diverse strains of Pseudomonas stutzeri.</title>
        <authorList>
            <person name="Milligan D.A."/>
            <person name="Bergaust L."/>
            <person name="Bakken L.R."/>
            <person name="Frostegard A."/>
        </authorList>
    </citation>
    <scope>NUCLEOTIDE SEQUENCE [LARGE SCALE GENOMIC DNA]</scope>
    <source>
        <strain evidence="4 5">24a75</strain>
    </source>
</reference>